<proteinExistence type="predicted"/>
<dbReference type="PANTHER" id="PTHR42947:SF1">
    <property type="entry name" value="COB--COM HETERODISULFIDE REDUCTASE SUBUNIT B 1"/>
    <property type="match status" value="1"/>
</dbReference>
<dbReference type="PANTHER" id="PTHR42947">
    <property type="entry name" value="COB--COM HETERODISULFIDE REDUCTASE SUBUNIT B 1"/>
    <property type="match status" value="1"/>
</dbReference>
<organism evidence="3">
    <name type="scientific">marine sediment metagenome</name>
    <dbReference type="NCBI Taxonomy" id="412755"/>
    <lineage>
        <taxon>unclassified sequences</taxon>
        <taxon>metagenomes</taxon>
        <taxon>ecological metagenomes</taxon>
    </lineage>
</organism>
<dbReference type="GO" id="GO:0016491">
    <property type="term" value="F:oxidoreductase activity"/>
    <property type="evidence" value="ECO:0007669"/>
    <property type="project" value="UniProtKB-KW"/>
</dbReference>
<reference evidence="3" key="1">
    <citation type="journal article" date="2014" name="Front. Microbiol.">
        <title>High frequency of phylogenetically diverse reductive dehalogenase-homologous genes in deep subseafloor sedimentary metagenomes.</title>
        <authorList>
            <person name="Kawai M."/>
            <person name="Futagami T."/>
            <person name="Toyoda A."/>
            <person name="Takaki Y."/>
            <person name="Nishi S."/>
            <person name="Hori S."/>
            <person name="Arai W."/>
            <person name="Tsubouchi T."/>
            <person name="Morono Y."/>
            <person name="Uchiyama I."/>
            <person name="Ito T."/>
            <person name="Fujiyama A."/>
            <person name="Inagaki F."/>
            <person name="Takami H."/>
        </authorList>
    </citation>
    <scope>NUCLEOTIDE SEQUENCE</scope>
    <source>
        <strain evidence="3">Expedition CK06-06</strain>
    </source>
</reference>
<name>X1C4B9_9ZZZZ</name>
<dbReference type="Pfam" id="PF02754">
    <property type="entry name" value="CCG"/>
    <property type="match status" value="1"/>
</dbReference>
<gene>
    <name evidence="3" type="ORF">S01H4_35501</name>
</gene>
<sequence length="84" mass="9500">MNYPNYEAAMLKVAQAFDMELIYLEDVACCGSPNLRAFDHMGWMTVNARTLAIADKNGYDIVTPCNGCFASLKDVYHHLNMMMK</sequence>
<evidence type="ECO:0000259" key="2">
    <source>
        <dbReference type="Pfam" id="PF02754"/>
    </source>
</evidence>
<feature type="domain" description="Cysteine-rich" evidence="2">
    <location>
        <begin position="2"/>
        <end position="73"/>
    </location>
</feature>
<evidence type="ECO:0000313" key="3">
    <source>
        <dbReference type="EMBL" id="GAG79216.1"/>
    </source>
</evidence>
<keyword evidence="1" id="KW-0560">Oxidoreductase</keyword>
<dbReference type="InterPro" id="IPR004017">
    <property type="entry name" value="Cys_rich_dom"/>
</dbReference>
<comment type="caution">
    <text evidence="3">The sequence shown here is derived from an EMBL/GenBank/DDBJ whole genome shotgun (WGS) entry which is preliminary data.</text>
</comment>
<feature type="non-terminal residue" evidence="3">
    <location>
        <position position="84"/>
    </location>
</feature>
<protein>
    <recommendedName>
        <fullName evidence="2">Cysteine-rich domain-containing protein</fullName>
    </recommendedName>
</protein>
<dbReference type="AlphaFoldDB" id="X1C4B9"/>
<dbReference type="EMBL" id="BART01018884">
    <property type="protein sequence ID" value="GAG79216.1"/>
    <property type="molecule type" value="Genomic_DNA"/>
</dbReference>
<dbReference type="InterPro" id="IPR051278">
    <property type="entry name" value="HdrB/HdrD_reductase"/>
</dbReference>
<evidence type="ECO:0000256" key="1">
    <source>
        <dbReference type="ARBA" id="ARBA00023002"/>
    </source>
</evidence>
<accession>X1C4B9</accession>
<dbReference type="Gene3D" id="1.20.1050.140">
    <property type="match status" value="1"/>
</dbReference>